<organism evidence="3 4">
    <name type="scientific">Microbacterium pygmaeum</name>
    <dbReference type="NCBI Taxonomy" id="370764"/>
    <lineage>
        <taxon>Bacteria</taxon>
        <taxon>Bacillati</taxon>
        <taxon>Actinomycetota</taxon>
        <taxon>Actinomycetes</taxon>
        <taxon>Micrococcales</taxon>
        <taxon>Microbacteriaceae</taxon>
        <taxon>Microbacterium</taxon>
    </lineage>
</organism>
<dbReference type="InterPro" id="IPR046253">
    <property type="entry name" value="DUF6286"/>
</dbReference>
<sequence>MSTPAFRRIVRRETHSPRTVAMFIAVILLILALVYVGVEIVLYLLAQPALLLGPGAALGWIVGLPTAQPAGLVILGGVVLAVLGLVFLVLGLGPGRLPKHEMSGDRRAVVVDNGVIASSLAQRISEETGIQRDDITVGVSHRTVDVTVRSGFGDPHEKEPIARVVDAELERYALIPSVTSRVRVTSPPERDQDR</sequence>
<dbReference type="Proteomes" id="UP000199009">
    <property type="component" value="Chromosome I"/>
</dbReference>
<proteinExistence type="predicted"/>
<feature type="transmembrane region" description="Helical" evidence="1">
    <location>
        <begin position="66"/>
        <end position="92"/>
    </location>
</feature>
<dbReference type="OrthoDB" id="5126451at2"/>
<dbReference type="STRING" id="370764.SAMN04489810_1130"/>
<dbReference type="EMBL" id="LT629692">
    <property type="protein sequence ID" value="SDG73007.1"/>
    <property type="molecule type" value="Genomic_DNA"/>
</dbReference>
<keyword evidence="4" id="KW-1185">Reference proteome</keyword>
<gene>
    <name evidence="3" type="ORF">SAMN04489810_1130</name>
</gene>
<keyword evidence="1" id="KW-1133">Transmembrane helix</keyword>
<keyword evidence="1" id="KW-0472">Membrane</keyword>
<evidence type="ECO:0000256" key="1">
    <source>
        <dbReference type="SAM" id="Phobius"/>
    </source>
</evidence>
<reference evidence="3 4" key="1">
    <citation type="submission" date="2016-10" db="EMBL/GenBank/DDBJ databases">
        <authorList>
            <person name="de Groot N.N."/>
        </authorList>
    </citation>
    <scope>NUCLEOTIDE SEQUENCE [LARGE SCALE GENOMIC DNA]</scope>
    <source>
        <strain evidence="3 4">DSM 23142</strain>
    </source>
</reference>
<dbReference type="Pfam" id="PF19803">
    <property type="entry name" value="DUF6286"/>
    <property type="match status" value="1"/>
</dbReference>
<name>A0A1G7WLZ2_9MICO</name>
<evidence type="ECO:0000313" key="3">
    <source>
        <dbReference type="EMBL" id="SDG73007.1"/>
    </source>
</evidence>
<accession>A0A1G7WLZ2</accession>
<evidence type="ECO:0000313" key="4">
    <source>
        <dbReference type="Proteomes" id="UP000199009"/>
    </source>
</evidence>
<feature type="transmembrane region" description="Helical" evidence="1">
    <location>
        <begin position="20"/>
        <end position="46"/>
    </location>
</feature>
<protein>
    <recommendedName>
        <fullName evidence="2">DUF6286 domain-containing protein</fullName>
    </recommendedName>
</protein>
<keyword evidence="1" id="KW-0812">Transmembrane</keyword>
<evidence type="ECO:0000259" key="2">
    <source>
        <dbReference type="Pfam" id="PF19803"/>
    </source>
</evidence>
<dbReference type="AlphaFoldDB" id="A0A1G7WLZ2"/>
<feature type="domain" description="DUF6286" evidence="2">
    <location>
        <begin position="82"/>
        <end position="184"/>
    </location>
</feature>
<dbReference type="RefSeq" id="WP_091487482.1">
    <property type="nucleotide sequence ID" value="NZ_LT629692.1"/>
</dbReference>